<protein>
    <recommendedName>
        <fullName evidence="3">DUF7707 domain-containing protein</fullName>
    </recommendedName>
</protein>
<evidence type="ECO:0000313" key="5">
    <source>
        <dbReference type="Proteomes" id="UP000016931"/>
    </source>
</evidence>
<feature type="compositionally biased region" description="Polar residues" evidence="1">
    <location>
        <begin position="161"/>
        <end position="176"/>
    </location>
</feature>
<feature type="signal peptide" evidence="2">
    <location>
        <begin position="1"/>
        <end position="23"/>
    </location>
</feature>
<keyword evidence="2" id="KW-0732">Signal</keyword>
<proteinExistence type="predicted"/>
<feature type="compositionally biased region" description="Low complexity" evidence="1">
    <location>
        <begin position="149"/>
        <end position="160"/>
    </location>
</feature>
<accession>N1QEP5</accession>
<feature type="region of interest" description="Disordered" evidence="1">
    <location>
        <begin position="149"/>
        <end position="176"/>
    </location>
</feature>
<reference evidence="4 5" key="1">
    <citation type="journal article" date="2012" name="PLoS Pathog.">
        <title>Diverse lifestyles and strategies of plant pathogenesis encoded in the genomes of eighteen Dothideomycetes fungi.</title>
        <authorList>
            <person name="Ohm R.A."/>
            <person name="Feau N."/>
            <person name="Henrissat B."/>
            <person name="Schoch C.L."/>
            <person name="Horwitz B.A."/>
            <person name="Barry K.W."/>
            <person name="Condon B.J."/>
            <person name="Copeland A.C."/>
            <person name="Dhillon B."/>
            <person name="Glaser F."/>
            <person name="Hesse C.N."/>
            <person name="Kosti I."/>
            <person name="LaButti K."/>
            <person name="Lindquist E.A."/>
            <person name="Lucas S."/>
            <person name="Salamov A.A."/>
            <person name="Bradshaw R.E."/>
            <person name="Ciuffetti L."/>
            <person name="Hamelin R.C."/>
            <person name="Kema G.H.J."/>
            <person name="Lawrence C."/>
            <person name="Scott J.A."/>
            <person name="Spatafora J.W."/>
            <person name="Turgeon B.G."/>
            <person name="de Wit P.J.G.M."/>
            <person name="Zhong S."/>
            <person name="Goodwin S.B."/>
            <person name="Grigoriev I.V."/>
        </authorList>
    </citation>
    <scope>NUCLEOTIDE SEQUENCE [LARGE SCALE GENOMIC DNA]</scope>
    <source>
        <strain evidence="4 5">SO2202</strain>
    </source>
</reference>
<gene>
    <name evidence="4" type="ORF">SEPMUDRAFT_150892</name>
</gene>
<dbReference type="eggNOG" id="ENOG502S9NN">
    <property type="taxonomic scope" value="Eukaryota"/>
</dbReference>
<evidence type="ECO:0000313" key="4">
    <source>
        <dbReference type="EMBL" id="EMF10961.1"/>
    </source>
</evidence>
<dbReference type="Pfam" id="PF24808">
    <property type="entry name" value="DUF7707"/>
    <property type="match status" value="1"/>
</dbReference>
<dbReference type="PANTHER" id="PTHR38118">
    <property type="entry name" value="ANCHORED CELL WALL PROTEIN 11-RELATED"/>
    <property type="match status" value="1"/>
</dbReference>
<keyword evidence="5" id="KW-1185">Reference proteome</keyword>
<dbReference type="GeneID" id="27903595"/>
<organism evidence="4 5">
    <name type="scientific">Sphaerulina musiva (strain SO2202)</name>
    <name type="common">Poplar stem canker fungus</name>
    <name type="synonym">Septoria musiva</name>
    <dbReference type="NCBI Taxonomy" id="692275"/>
    <lineage>
        <taxon>Eukaryota</taxon>
        <taxon>Fungi</taxon>
        <taxon>Dikarya</taxon>
        <taxon>Ascomycota</taxon>
        <taxon>Pezizomycotina</taxon>
        <taxon>Dothideomycetes</taxon>
        <taxon>Dothideomycetidae</taxon>
        <taxon>Mycosphaerellales</taxon>
        <taxon>Mycosphaerellaceae</taxon>
        <taxon>Sphaerulina</taxon>
    </lineage>
</organism>
<dbReference type="OrthoDB" id="2439692at2759"/>
<feature type="chain" id="PRO_5004110713" description="DUF7707 domain-containing protein" evidence="2">
    <location>
        <begin position="24"/>
        <end position="229"/>
    </location>
</feature>
<sequence length="229" mass="23680">MKASSPNKVAVATALLLSGAARAQQQYRIDPQSVSNTTRDFWCQQQITQCPLICLDQGSSTGTTSSNECDSESLTYACVCDNGNSPNVSEYSNTLPYSICTQWGTQCVSNCGSDTECASDCRQNHPCGAQNPTRQNTSTLTTSMMASTTMTGSMGSAGASDAQTTDGPARVTTESDGSTVTVYSGLVGQTTNGESAGVKNVRVWALGMGQTFGTVGVLGAAALGFAVLL</sequence>
<dbReference type="OMA" id="TECASDC"/>
<dbReference type="InterPro" id="IPR056124">
    <property type="entry name" value="DUF7707"/>
</dbReference>
<dbReference type="HOGENOM" id="CLU_084512_0_0_1"/>
<dbReference type="RefSeq" id="XP_016759082.1">
    <property type="nucleotide sequence ID" value="XM_016906458.1"/>
</dbReference>
<evidence type="ECO:0000256" key="2">
    <source>
        <dbReference type="SAM" id="SignalP"/>
    </source>
</evidence>
<dbReference type="Proteomes" id="UP000016931">
    <property type="component" value="Unassembled WGS sequence"/>
</dbReference>
<evidence type="ECO:0000256" key="1">
    <source>
        <dbReference type="SAM" id="MobiDB-lite"/>
    </source>
</evidence>
<evidence type="ECO:0000259" key="3">
    <source>
        <dbReference type="Pfam" id="PF24808"/>
    </source>
</evidence>
<dbReference type="PANTHER" id="PTHR38118:SF2">
    <property type="entry name" value="CDP-ALCOHOL PHOSPHATIDYLTRANSFERASE PROTEIN"/>
    <property type="match status" value="1"/>
</dbReference>
<dbReference type="AlphaFoldDB" id="N1QEP5"/>
<feature type="domain" description="DUF7707" evidence="3">
    <location>
        <begin position="28"/>
        <end position="132"/>
    </location>
</feature>
<dbReference type="EMBL" id="KB456267">
    <property type="protein sequence ID" value="EMF10961.1"/>
    <property type="molecule type" value="Genomic_DNA"/>
</dbReference>
<name>N1QEP5_SPHMS</name>